<dbReference type="STRING" id="79200.A0A175YK94"/>
<dbReference type="InterPro" id="IPR038823">
    <property type="entry name" value="MED2_plant"/>
</dbReference>
<feature type="compositionally biased region" description="Basic and acidic residues" evidence="1">
    <location>
        <begin position="179"/>
        <end position="200"/>
    </location>
</feature>
<proteinExistence type="predicted"/>
<dbReference type="Gramene" id="KZM83272">
    <property type="protein sequence ID" value="KZM83272"/>
    <property type="gene ID" value="DCAR_030841"/>
</dbReference>
<organism evidence="2">
    <name type="scientific">Daucus carota subsp. sativus</name>
    <name type="common">Carrot</name>
    <dbReference type="NCBI Taxonomy" id="79200"/>
    <lineage>
        <taxon>Eukaryota</taxon>
        <taxon>Viridiplantae</taxon>
        <taxon>Streptophyta</taxon>
        <taxon>Embryophyta</taxon>
        <taxon>Tracheophyta</taxon>
        <taxon>Spermatophyta</taxon>
        <taxon>Magnoliopsida</taxon>
        <taxon>eudicotyledons</taxon>
        <taxon>Gunneridae</taxon>
        <taxon>Pentapetalae</taxon>
        <taxon>asterids</taxon>
        <taxon>campanulids</taxon>
        <taxon>Apiales</taxon>
        <taxon>Apiaceae</taxon>
        <taxon>Apioideae</taxon>
        <taxon>Scandiceae</taxon>
        <taxon>Daucinae</taxon>
        <taxon>Daucus</taxon>
        <taxon>Daucus sect. Daucus</taxon>
    </lineage>
</organism>
<dbReference type="PANTHER" id="PTHR36407">
    <property type="entry name" value="MEDIATOR-ASSOCIATED PROTEIN 2"/>
    <property type="match status" value="1"/>
</dbReference>
<evidence type="ECO:0000256" key="1">
    <source>
        <dbReference type="SAM" id="MobiDB-lite"/>
    </source>
</evidence>
<sequence>MGYEPAPDFQQSAKDPLVDLNLTDSSELWLIQWPLNQAPDFDGKEVTLKLHHDGHLGSFEGSSGKAYDVVSFASQNSEATVFSSSASKTKIVGKIARRVSFVHYPEPEELEEQNPKDLKQMYEKSSSLTKSSVRFATPSQSSRSKHLQSGSSGLASSHSSGRRSHLSASGGSSKASKRKTVDEPSKSEQHSEERKSKKKK</sequence>
<feature type="compositionally biased region" description="Polar residues" evidence="1">
    <location>
        <begin position="123"/>
        <end position="142"/>
    </location>
</feature>
<comment type="caution">
    <text evidence="2">The sequence shown here is derived from an EMBL/GenBank/DDBJ whole genome shotgun (WGS) entry which is preliminary data.</text>
</comment>
<feature type="compositionally biased region" description="Low complexity" evidence="1">
    <location>
        <begin position="147"/>
        <end position="159"/>
    </location>
</feature>
<dbReference type="PANTHER" id="PTHR36407:SF1">
    <property type="entry name" value="MEDIATOR-ASSOCIATED PROTEIN 2"/>
    <property type="match status" value="1"/>
</dbReference>
<dbReference type="AlphaFoldDB" id="A0A175YK94"/>
<feature type="compositionally biased region" description="Basic and acidic residues" evidence="1">
    <location>
        <begin position="113"/>
        <end position="122"/>
    </location>
</feature>
<evidence type="ECO:0008006" key="3">
    <source>
        <dbReference type="Google" id="ProtNLM"/>
    </source>
</evidence>
<evidence type="ECO:0000313" key="2">
    <source>
        <dbReference type="EMBL" id="KZM83272.1"/>
    </source>
</evidence>
<reference evidence="2" key="1">
    <citation type="journal article" date="2016" name="Nat. Genet.">
        <title>A high-quality carrot genome assembly provides new insights into carotenoid accumulation and asterid genome evolution.</title>
        <authorList>
            <person name="Iorizzo M."/>
            <person name="Ellison S."/>
            <person name="Senalik D."/>
            <person name="Zeng P."/>
            <person name="Satapoomin P."/>
            <person name="Huang J."/>
            <person name="Bowman M."/>
            <person name="Iovene M."/>
            <person name="Sanseverino W."/>
            <person name="Cavagnaro P."/>
            <person name="Yildiz M."/>
            <person name="Macko-Podgorni A."/>
            <person name="Moranska E."/>
            <person name="Grzebelus E."/>
            <person name="Grzebelus D."/>
            <person name="Ashrafi H."/>
            <person name="Zheng Z."/>
            <person name="Cheng S."/>
            <person name="Spooner D."/>
            <person name="Van Deynze A."/>
            <person name="Simon P."/>
        </authorList>
    </citation>
    <scope>NUCLEOTIDE SEQUENCE [LARGE SCALE GENOMIC DNA]</scope>
    <source>
        <tissue evidence="2">Leaf</tissue>
    </source>
</reference>
<gene>
    <name evidence="2" type="ORF">DCAR_030841</name>
</gene>
<name>A0A175YK94_DAUCS</name>
<feature type="region of interest" description="Disordered" evidence="1">
    <location>
        <begin position="107"/>
        <end position="200"/>
    </location>
</feature>
<dbReference type="OMA" id="DAKDEGY"/>
<dbReference type="EMBL" id="LNRQ01000009">
    <property type="protein sequence ID" value="KZM83272.1"/>
    <property type="molecule type" value="Genomic_DNA"/>
</dbReference>
<protein>
    <recommendedName>
        <fullName evidence="3">Mediator-associated protein 2</fullName>
    </recommendedName>
</protein>
<accession>A0A175YK94</accession>